<dbReference type="Proteomes" id="UP000189674">
    <property type="component" value="Chromosome"/>
</dbReference>
<dbReference type="Gene3D" id="1.10.3290.10">
    <property type="entry name" value="Fido-like domain"/>
    <property type="match status" value="1"/>
</dbReference>
<dbReference type="PANTHER" id="PTHR13504">
    <property type="entry name" value="FIDO DOMAIN-CONTAINING PROTEIN DDB_G0283145"/>
    <property type="match status" value="1"/>
</dbReference>
<dbReference type="Pfam" id="PF13784">
    <property type="entry name" value="Fic_N"/>
    <property type="match status" value="1"/>
</dbReference>
<dbReference type="NCBIfam" id="NF046030">
    <property type="entry name" value="ProtAdlyltaseSoFic"/>
    <property type="match status" value="1"/>
</dbReference>
<feature type="binding site" evidence="1">
    <location>
        <position position="237"/>
    </location>
    <ligand>
        <name>ATP</name>
        <dbReference type="ChEBI" id="CHEBI:30616"/>
    </ligand>
</feature>
<feature type="binding site" evidence="3">
    <location>
        <begin position="199"/>
        <end position="206"/>
    </location>
    <ligand>
        <name>ATP</name>
        <dbReference type="ChEBI" id="CHEBI:30616"/>
    </ligand>
</feature>
<dbReference type="EMBL" id="CP019791">
    <property type="protein sequence ID" value="AQT68308.1"/>
    <property type="molecule type" value="Genomic_DNA"/>
</dbReference>
<organism evidence="5 6">
    <name type="scientific">Anaerohalosphaera lusitana</name>
    <dbReference type="NCBI Taxonomy" id="1936003"/>
    <lineage>
        <taxon>Bacteria</taxon>
        <taxon>Pseudomonadati</taxon>
        <taxon>Planctomycetota</taxon>
        <taxon>Phycisphaerae</taxon>
        <taxon>Sedimentisphaerales</taxon>
        <taxon>Anaerohalosphaeraceae</taxon>
        <taxon>Anaerohalosphaera</taxon>
    </lineage>
</organism>
<feature type="active site" evidence="2">
    <location>
        <position position="195"/>
    </location>
</feature>
<dbReference type="PANTHER" id="PTHR13504:SF35">
    <property type="entry name" value="PROTEIN ADENYLYLTRANSFERASE SOFIC"/>
    <property type="match status" value="1"/>
</dbReference>
<feature type="binding site" evidence="1">
    <location>
        <begin position="200"/>
        <end position="206"/>
    </location>
    <ligand>
        <name>ATP</name>
        <dbReference type="ChEBI" id="CHEBI:30616"/>
    </ligand>
</feature>
<keyword evidence="1" id="KW-0067">ATP-binding</keyword>
<dbReference type="InterPro" id="IPR048770">
    <property type="entry name" value="SoFic-like_C"/>
</dbReference>
<evidence type="ECO:0000313" key="6">
    <source>
        <dbReference type="Proteomes" id="UP000189674"/>
    </source>
</evidence>
<dbReference type="PIRSF" id="PIRSF038925">
    <property type="entry name" value="AMP-prot_trans"/>
    <property type="match status" value="1"/>
</dbReference>
<feature type="binding site" evidence="1">
    <location>
        <position position="195"/>
    </location>
    <ligand>
        <name>ATP</name>
        <dbReference type="ChEBI" id="CHEBI:30616"/>
    </ligand>
</feature>
<protein>
    <submittedName>
        <fullName evidence="5">Adenosine monophosphate-protein transferase SoFic</fullName>
        <ecNumber evidence="5">2.7.7.-</ecNumber>
    </submittedName>
</protein>
<feature type="binding site" evidence="3">
    <location>
        <begin position="237"/>
        <end position="238"/>
    </location>
    <ligand>
        <name>ATP</name>
        <dbReference type="ChEBI" id="CHEBI:30616"/>
    </ligand>
</feature>
<dbReference type="OrthoDB" id="9813719at2"/>
<evidence type="ECO:0000313" key="5">
    <source>
        <dbReference type="EMBL" id="AQT68308.1"/>
    </source>
</evidence>
<dbReference type="InterPro" id="IPR040198">
    <property type="entry name" value="Fido_containing"/>
</dbReference>
<gene>
    <name evidence="5" type="ORF">STSP2_01467</name>
</gene>
<dbReference type="EC" id="2.7.7.-" evidence="5"/>
<proteinExistence type="predicted"/>
<dbReference type="SUPFAM" id="SSF140931">
    <property type="entry name" value="Fic-like"/>
    <property type="match status" value="1"/>
</dbReference>
<evidence type="ECO:0000256" key="2">
    <source>
        <dbReference type="PIRSR" id="PIRSR640198-1"/>
    </source>
</evidence>
<dbReference type="PROSITE" id="PS51459">
    <property type="entry name" value="FIDO"/>
    <property type="match status" value="1"/>
</dbReference>
<keyword evidence="6" id="KW-1185">Reference proteome</keyword>
<dbReference type="Pfam" id="PF21248">
    <property type="entry name" value="SoFic-like_C"/>
    <property type="match status" value="1"/>
</dbReference>
<dbReference type="InterPro" id="IPR003812">
    <property type="entry name" value="Fido"/>
</dbReference>
<keyword evidence="1" id="KW-0547">Nucleotide-binding</keyword>
<dbReference type="AlphaFoldDB" id="A0A1U9NKP8"/>
<name>A0A1U9NKP8_9BACT</name>
<dbReference type="InterPro" id="IPR026287">
    <property type="entry name" value="SoFic-like"/>
</dbReference>
<dbReference type="InterPro" id="IPR025758">
    <property type="entry name" value="Fic/DOC_N"/>
</dbReference>
<dbReference type="KEGG" id="alus:STSP2_01467"/>
<feature type="binding site" evidence="1">
    <location>
        <position position="69"/>
    </location>
    <ligand>
        <name>ATP</name>
        <dbReference type="ChEBI" id="CHEBI:30616"/>
    </ligand>
</feature>
<dbReference type="InterPro" id="IPR036597">
    <property type="entry name" value="Fido-like_dom_sf"/>
</dbReference>
<keyword evidence="5" id="KW-0808">Transferase</keyword>
<dbReference type="GO" id="GO:0016779">
    <property type="term" value="F:nucleotidyltransferase activity"/>
    <property type="evidence" value="ECO:0007669"/>
    <property type="project" value="UniProtKB-KW"/>
</dbReference>
<evidence type="ECO:0000256" key="3">
    <source>
        <dbReference type="PIRSR" id="PIRSR640198-2"/>
    </source>
</evidence>
<evidence type="ECO:0000256" key="1">
    <source>
        <dbReference type="PIRSR" id="PIRSR038925-1"/>
    </source>
</evidence>
<dbReference type="Pfam" id="PF02661">
    <property type="entry name" value="Fic"/>
    <property type="match status" value="1"/>
</dbReference>
<feature type="domain" description="Fido" evidence="4">
    <location>
        <begin position="129"/>
        <end position="259"/>
    </location>
</feature>
<reference evidence="6" key="1">
    <citation type="submission" date="2017-02" db="EMBL/GenBank/DDBJ databases">
        <title>Comparative genomics and description of representatives of a novel lineage of planctomycetes thriving in anoxic sediments.</title>
        <authorList>
            <person name="Spring S."/>
            <person name="Bunk B."/>
            <person name="Sproer C."/>
        </authorList>
    </citation>
    <scope>NUCLEOTIDE SEQUENCE [LARGE SCALE GENOMIC DNA]</scope>
    <source>
        <strain evidence="6">ST-NAGAB-D1</strain>
    </source>
</reference>
<dbReference type="GO" id="GO:0005524">
    <property type="term" value="F:ATP binding"/>
    <property type="evidence" value="ECO:0007669"/>
    <property type="project" value="UniProtKB-KW"/>
</dbReference>
<evidence type="ECO:0000259" key="4">
    <source>
        <dbReference type="PROSITE" id="PS51459"/>
    </source>
</evidence>
<keyword evidence="5" id="KW-0548">Nucleotidyltransferase</keyword>
<dbReference type="RefSeq" id="WP_146661192.1">
    <property type="nucleotide sequence ID" value="NZ_CP019791.1"/>
</dbReference>
<sequence>MAFKRSQPYNDLPLLPPKADIESKTILKQCILARSELAALEQAGELLPNKSVLIHTIPLLEAQLSSEIENIVTTTDKLFQLASGSKQSADSATREALRYRQALYQGCKAIEKKPLCTSIAVEICSTIRDTAVDIRKVPGTTLSNPSTGQIIYTPPAGEQIIREKLTNWERFINEETSLDPLIRMAVMHYQFEAIHPFTDGNGRTGRILNALLLVQEQLLKTPILYLSRHFIRTKTQYYSLLRDVTENGNWHGWIIYVLQGIEETSKWTTRKIKAAQQLIEHTCDYVKQKLPRTYSRELVETVFEQPYCRIPNLIEKGIAARQTASVYLKRLTEIGLLEENQVGREKVYVHTKFLALLTQDENTFEPYTNNS</sequence>
<accession>A0A1U9NKP8</accession>